<feature type="compositionally biased region" description="Pro residues" evidence="12">
    <location>
        <begin position="149"/>
        <end position="164"/>
    </location>
</feature>
<evidence type="ECO:0000256" key="3">
    <source>
        <dbReference type="ARBA" id="ARBA00012841"/>
    </source>
</evidence>
<evidence type="ECO:0000256" key="1">
    <source>
        <dbReference type="ARBA" id="ARBA00004496"/>
    </source>
</evidence>
<dbReference type="GO" id="GO:0005524">
    <property type="term" value="F:ATP binding"/>
    <property type="evidence" value="ECO:0007669"/>
    <property type="project" value="UniProtKB-KW"/>
</dbReference>
<accession>A0A2C5Y4T1</accession>
<feature type="region of interest" description="Disordered" evidence="12">
    <location>
        <begin position="720"/>
        <end position="740"/>
    </location>
</feature>
<evidence type="ECO:0000256" key="4">
    <source>
        <dbReference type="ARBA" id="ARBA00022490"/>
    </source>
</evidence>
<feature type="compositionally biased region" description="Low complexity" evidence="12">
    <location>
        <begin position="165"/>
        <end position="175"/>
    </location>
</feature>
<dbReference type="Gene3D" id="2.40.50.140">
    <property type="entry name" value="Nucleic acid-binding proteins"/>
    <property type="match status" value="1"/>
</dbReference>
<dbReference type="SUPFAM" id="SSF50249">
    <property type="entry name" value="Nucleic acid-binding proteins"/>
    <property type="match status" value="1"/>
</dbReference>
<dbReference type="InterPro" id="IPR006195">
    <property type="entry name" value="aa-tRNA-synth_II"/>
</dbReference>
<feature type="domain" description="Aminoacyl-transfer RNA synthetases class-II family profile" evidence="13">
    <location>
        <begin position="421"/>
        <end position="729"/>
    </location>
</feature>
<comment type="similarity">
    <text evidence="2">Belongs to the class-II aminoacyl-tRNA synthetase family. Type 2 subfamily.</text>
</comment>
<dbReference type="CDD" id="cd04320">
    <property type="entry name" value="AspRS_cyto_N"/>
    <property type="match status" value="1"/>
</dbReference>
<dbReference type="Pfam" id="PF00152">
    <property type="entry name" value="tRNA-synt_2"/>
    <property type="match status" value="1"/>
</dbReference>
<dbReference type="GO" id="GO:0006422">
    <property type="term" value="P:aspartyl-tRNA aminoacylation"/>
    <property type="evidence" value="ECO:0007669"/>
    <property type="project" value="InterPro"/>
</dbReference>
<dbReference type="PRINTS" id="PR01042">
    <property type="entry name" value="TRNASYNTHASP"/>
</dbReference>
<dbReference type="HAMAP" id="MF_02075">
    <property type="entry name" value="Asp_tRNA_synth_type2"/>
    <property type="match status" value="1"/>
</dbReference>
<dbReference type="AlphaFoldDB" id="A0A2C5Y4T1"/>
<feature type="compositionally biased region" description="Polar residues" evidence="12">
    <location>
        <begin position="79"/>
        <end position="92"/>
    </location>
</feature>
<proteinExistence type="inferred from homology"/>
<dbReference type="EMBL" id="NJET01000077">
    <property type="protein sequence ID" value="PHH62242.1"/>
    <property type="molecule type" value="Genomic_DNA"/>
</dbReference>
<dbReference type="PANTHER" id="PTHR43450">
    <property type="entry name" value="ASPARTYL-TRNA SYNTHETASE"/>
    <property type="match status" value="1"/>
</dbReference>
<dbReference type="InterPro" id="IPR012340">
    <property type="entry name" value="NA-bd_OB-fold"/>
</dbReference>
<evidence type="ECO:0000256" key="6">
    <source>
        <dbReference type="ARBA" id="ARBA00022741"/>
    </source>
</evidence>
<protein>
    <recommendedName>
        <fullName evidence="11">Probable aspartate--tRNA ligase, cytoplasmic</fullName>
        <ecNumber evidence="3">6.1.1.12</ecNumber>
    </recommendedName>
</protein>
<dbReference type="InterPro" id="IPR002312">
    <property type="entry name" value="Asp/Asn-tRNA-synth_IIb"/>
</dbReference>
<evidence type="ECO:0000313" key="15">
    <source>
        <dbReference type="Proteomes" id="UP000226192"/>
    </source>
</evidence>
<dbReference type="InterPro" id="IPR004523">
    <property type="entry name" value="Asp-tRNA_synthase_2"/>
</dbReference>
<keyword evidence="5" id="KW-0436">Ligase</keyword>
<dbReference type="OrthoDB" id="372395at2759"/>
<feature type="compositionally biased region" description="Low complexity" evidence="12">
    <location>
        <begin position="111"/>
        <end position="128"/>
    </location>
</feature>
<dbReference type="SUPFAM" id="SSF55681">
    <property type="entry name" value="Class II aaRS and biotin synthetases"/>
    <property type="match status" value="1"/>
</dbReference>
<comment type="catalytic activity">
    <reaction evidence="10">
        <text>tRNA(Asp) + L-aspartate + ATP = L-aspartyl-tRNA(Asp) + AMP + diphosphate</text>
        <dbReference type="Rhea" id="RHEA:19649"/>
        <dbReference type="Rhea" id="RHEA-COMP:9660"/>
        <dbReference type="Rhea" id="RHEA-COMP:9678"/>
        <dbReference type="ChEBI" id="CHEBI:29991"/>
        <dbReference type="ChEBI" id="CHEBI:30616"/>
        <dbReference type="ChEBI" id="CHEBI:33019"/>
        <dbReference type="ChEBI" id="CHEBI:78442"/>
        <dbReference type="ChEBI" id="CHEBI:78516"/>
        <dbReference type="ChEBI" id="CHEBI:456215"/>
        <dbReference type="EC" id="6.1.1.12"/>
    </reaction>
</comment>
<evidence type="ECO:0000256" key="8">
    <source>
        <dbReference type="ARBA" id="ARBA00022917"/>
    </source>
</evidence>
<organism evidence="14 15">
    <name type="scientific">Ophiocordyceps australis</name>
    <dbReference type="NCBI Taxonomy" id="1399860"/>
    <lineage>
        <taxon>Eukaryota</taxon>
        <taxon>Fungi</taxon>
        <taxon>Dikarya</taxon>
        <taxon>Ascomycota</taxon>
        <taxon>Pezizomycotina</taxon>
        <taxon>Sordariomycetes</taxon>
        <taxon>Hypocreomycetidae</taxon>
        <taxon>Hypocreales</taxon>
        <taxon>Ophiocordycipitaceae</taxon>
        <taxon>Ophiocordyceps</taxon>
    </lineage>
</organism>
<dbReference type="InterPro" id="IPR045864">
    <property type="entry name" value="aa-tRNA-synth_II/BPL/LPL"/>
</dbReference>
<dbReference type="GO" id="GO:0004815">
    <property type="term" value="F:aspartate-tRNA ligase activity"/>
    <property type="evidence" value="ECO:0007669"/>
    <property type="project" value="UniProtKB-EC"/>
</dbReference>
<evidence type="ECO:0000256" key="5">
    <source>
        <dbReference type="ARBA" id="ARBA00022598"/>
    </source>
</evidence>
<evidence type="ECO:0000313" key="14">
    <source>
        <dbReference type="EMBL" id="PHH62242.1"/>
    </source>
</evidence>
<name>A0A2C5Y4T1_9HYPO</name>
<dbReference type="PANTHER" id="PTHR43450:SF2">
    <property type="entry name" value="ASPARTATE--TRNA LIGASE"/>
    <property type="match status" value="1"/>
</dbReference>
<feature type="region of interest" description="Disordered" evidence="12">
    <location>
        <begin position="244"/>
        <end position="282"/>
    </location>
</feature>
<comment type="caution">
    <text evidence="14">The sequence shown here is derived from an EMBL/GenBank/DDBJ whole genome shotgun (WGS) entry which is preliminary data.</text>
</comment>
<dbReference type="GO" id="GO:0003723">
    <property type="term" value="F:RNA binding"/>
    <property type="evidence" value="ECO:0007669"/>
    <property type="project" value="TreeGrafter"/>
</dbReference>
<keyword evidence="15" id="KW-1185">Reference proteome</keyword>
<dbReference type="CDD" id="cd00776">
    <property type="entry name" value="AsxRS_core"/>
    <property type="match status" value="1"/>
</dbReference>
<dbReference type="Gene3D" id="3.30.930.10">
    <property type="entry name" value="Bira Bifunctional Protein, Domain 2"/>
    <property type="match status" value="1"/>
</dbReference>
<dbReference type="InterPro" id="IPR024320">
    <property type="entry name" value="LPG_synthase_C"/>
</dbReference>
<dbReference type="STRING" id="1399860.A0A2C5Y4T1"/>
<dbReference type="GO" id="GO:0017101">
    <property type="term" value="C:aminoacyl-tRNA synthetase multienzyme complex"/>
    <property type="evidence" value="ECO:0007669"/>
    <property type="project" value="TreeGrafter"/>
</dbReference>
<evidence type="ECO:0000259" key="13">
    <source>
        <dbReference type="PROSITE" id="PS50862"/>
    </source>
</evidence>
<reference evidence="14 15" key="1">
    <citation type="submission" date="2017-06" db="EMBL/GenBank/DDBJ databases">
        <title>Ant-infecting Ophiocordyceps genomes reveal a high diversity of potential behavioral manipulation genes and a possible major role for enterotoxins.</title>
        <authorList>
            <person name="De Bekker C."/>
            <person name="Evans H.C."/>
            <person name="Brachmann A."/>
            <person name="Hughes D.P."/>
        </authorList>
    </citation>
    <scope>NUCLEOTIDE SEQUENCE [LARGE SCALE GENOMIC DNA]</scope>
    <source>
        <strain evidence="14 15">Map64</strain>
    </source>
</reference>
<dbReference type="InterPro" id="IPR004364">
    <property type="entry name" value="Aa-tRNA-synt_II"/>
</dbReference>
<comment type="subcellular location">
    <subcellularLocation>
        <location evidence="1">Cytoplasm</location>
    </subcellularLocation>
</comment>
<dbReference type="NCBIfam" id="TIGR00458">
    <property type="entry name" value="aspS_nondisc"/>
    <property type="match status" value="1"/>
</dbReference>
<evidence type="ECO:0000256" key="11">
    <source>
        <dbReference type="ARBA" id="ARBA00070516"/>
    </source>
</evidence>
<dbReference type="Pfam" id="PF09924">
    <property type="entry name" value="LPG_synthase_C"/>
    <property type="match status" value="1"/>
</dbReference>
<evidence type="ECO:0000256" key="2">
    <source>
        <dbReference type="ARBA" id="ARBA00005312"/>
    </source>
</evidence>
<evidence type="ECO:0000256" key="12">
    <source>
        <dbReference type="SAM" id="MobiDB-lite"/>
    </source>
</evidence>
<feature type="compositionally biased region" description="Low complexity" evidence="12">
    <location>
        <begin position="27"/>
        <end position="44"/>
    </location>
</feature>
<keyword evidence="9" id="KW-0030">Aminoacyl-tRNA synthetase</keyword>
<feature type="compositionally biased region" description="Polar residues" evidence="12">
    <location>
        <begin position="264"/>
        <end position="276"/>
    </location>
</feature>
<evidence type="ECO:0000256" key="10">
    <source>
        <dbReference type="ARBA" id="ARBA00047904"/>
    </source>
</evidence>
<keyword evidence="6" id="KW-0547">Nucleotide-binding</keyword>
<sequence length="1050" mass="115014">MPAGSGFLASAIGGLPIIRSRSKRRGASSSSSPAPCSKTPNKSPNSKKEKGRTARSTPTPSPPTPTLSDSAPDTHDKINSVQEVQDKPTTLSAPPRPKSTPAALSRAADGAAVGTSDVTSTSVSADAAQPLASRAADAEAAKPTASLQPPRPPSAPPSTSPLTPPAALAAVTPQARPRRHPSSRSRPLSLASVTSASNQRSGASSAFGGGGSNRNSLLLSSDSSVANLPTANAQLLPQHLRKMPATTSDSGVELARSSLDVDRSTTSFDSNRTGTSADWPMHPSELNTIAQLDQLPLGSDVTFRARIATQRQLSKALDFLLFRDQTHSVQGVLSRDEMDMVQWVHKLNPESLVQVGGTLKAPPEPVRSATHSGVEVHVHTIHLVNAAHNAAFSNYKPPETLRNRLASRILDLRHPSNQALFRIRSLVSRLFRETLEQQGFMEINTPKLQPAATESGAAVFKVNYFGRNAFLAQSPQLAKQSAVSADFGRVFEVGPVFRAENSNTHRHLTEYTGLDLEMAIEHDYHEVIDVIDVFLKAVFRAVLDSAEIGEVRKRWPSGEFKYLEETLILDFREGIRMLREDGRDVAEEDLSTPDEMRLGQLVREKYGTDYYVLDKFPASARPFYTHKDPDDADWTRSFDIFIRGQEICSGGQRIHDAQQLRDNMRAAGISEDGMEDYLLAFDLGAPPHAGAGLGLERIVAWMLELGDVRYASLFHRDPKSLPQRPPGLPHPEADTTKAVSSPPPLEKLIANYGDASNTSWLDDRFEIWRHATTGAAVGYVKQEKFAMMTGDPLCDRSQYRDVCAAFVKFVATELRLTPVWMLVSYEVQKILAQQLGWRSLSCTEEQRVDASKHHNSNGAGPKARRVEREGIKISEVKPDADFMRRTDEAIAAWKATRKGKQVHMTEVRPWVDKQHRRYFAAEKAGRVHSLVVLAKLAPRYGWQVKWALDFPGSVNGAIEVLIEYVLASISGPVTFGVGVSEKLTAGENLHGVRARFLATTYSSVVESLGLRRKAGFRSKFGALGEQVYICYPKHGVGLRDLTHIIKFFQD</sequence>
<dbReference type="EC" id="6.1.1.12" evidence="3"/>
<dbReference type="GO" id="GO:0005829">
    <property type="term" value="C:cytosol"/>
    <property type="evidence" value="ECO:0007669"/>
    <property type="project" value="TreeGrafter"/>
</dbReference>
<dbReference type="Proteomes" id="UP000226192">
    <property type="component" value="Unassembled WGS sequence"/>
</dbReference>
<keyword evidence="4" id="KW-0963">Cytoplasm</keyword>
<keyword evidence="7" id="KW-0067">ATP-binding</keyword>
<feature type="region of interest" description="Disordered" evidence="12">
    <location>
        <begin position="1"/>
        <end position="210"/>
    </location>
</feature>
<dbReference type="FunFam" id="3.30.930.10:FF:000038">
    <property type="entry name" value="Aspartate--tRNA ligase"/>
    <property type="match status" value="1"/>
</dbReference>
<dbReference type="PROSITE" id="PS50862">
    <property type="entry name" value="AA_TRNA_LIGASE_II"/>
    <property type="match status" value="1"/>
</dbReference>
<evidence type="ECO:0000256" key="7">
    <source>
        <dbReference type="ARBA" id="ARBA00022840"/>
    </source>
</evidence>
<keyword evidence="8" id="KW-0648">Protein biosynthesis</keyword>
<gene>
    <name evidence="14" type="ORF">CDD81_7302</name>
</gene>
<evidence type="ECO:0000256" key="9">
    <source>
        <dbReference type="ARBA" id="ARBA00023146"/>
    </source>
</evidence>
<dbReference type="NCBIfam" id="NF003483">
    <property type="entry name" value="PRK05159.1"/>
    <property type="match status" value="1"/>
</dbReference>